<dbReference type="InterPro" id="IPR003615">
    <property type="entry name" value="HNH_nuc"/>
</dbReference>
<feature type="domain" description="NUMOD4" evidence="1">
    <location>
        <begin position="4"/>
        <end position="65"/>
    </location>
</feature>
<dbReference type="InterPro" id="IPR044925">
    <property type="entry name" value="His-Me_finger_sf"/>
</dbReference>
<evidence type="ECO:0000313" key="3">
    <source>
        <dbReference type="EMBL" id="DAE04720.1"/>
    </source>
</evidence>
<dbReference type="InterPro" id="IPR010902">
    <property type="entry name" value="NUMOD4"/>
</dbReference>
<evidence type="ECO:0000259" key="2">
    <source>
        <dbReference type="Pfam" id="PF13392"/>
    </source>
</evidence>
<dbReference type="GO" id="GO:0004519">
    <property type="term" value="F:endonuclease activity"/>
    <property type="evidence" value="ECO:0007669"/>
    <property type="project" value="UniProtKB-KW"/>
</dbReference>
<feature type="domain" description="HNH nuclease" evidence="2">
    <location>
        <begin position="75"/>
        <end position="116"/>
    </location>
</feature>
<dbReference type="Pfam" id="PF13392">
    <property type="entry name" value="HNH_3"/>
    <property type="match status" value="1"/>
</dbReference>
<dbReference type="Pfam" id="PF07463">
    <property type="entry name" value="NUMOD4"/>
    <property type="match status" value="1"/>
</dbReference>
<organism evidence="3">
    <name type="scientific">Siphoviridae sp. ctFSL3</name>
    <dbReference type="NCBI Taxonomy" id="2825404"/>
    <lineage>
        <taxon>Viruses</taxon>
        <taxon>Duplodnaviria</taxon>
        <taxon>Heunggongvirae</taxon>
        <taxon>Uroviricota</taxon>
        <taxon>Caudoviricetes</taxon>
    </lineage>
</organism>
<keyword evidence="3" id="KW-0255">Endonuclease</keyword>
<protein>
    <submittedName>
        <fullName evidence="3">Homing endonuclease</fullName>
    </submittedName>
</protein>
<keyword evidence="3" id="KW-0378">Hydrolase</keyword>
<name>A0A8S5PDG9_9CAUD</name>
<dbReference type="EMBL" id="BK015393">
    <property type="protein sequence ID" value="DAE04720.1"/>
    <property type="molecule type" value="Genomic_DNA"/>
</dbReference>
<dbReference type="Gene3D" id="3.90.75.20">
    <property type="match status" value="1"/>
</dbReference>
<accession>A0A8S5PDG9</accession>
<dbReference type="GO" id="GO:0016788">
    <property type="term" value="F:hydrolase activity, acting on ester bonds"/>
    <property type="evidence" value="ECO:0007669"/>
    <property type="project" value="InterPro"/>
</dbReference>
<reference evidence="3" key="1">
    <citation type="journal article" date="2021" name="Proc. Natl. Acad. Sci. U.S.A.">
        <title>A Catalog of Tens of Thousands of Viruses from Human Metagenomes Reveals Hidden Associations with Chronic Diseases.</title>
        <authorList>
            <person name="Tisza M.J."/>
            <person name="Buck C.B."/>
        </authorList>
    </citation>
    <scope>NUCLEOTIDE SEQUENCE</scope>
    <source>
        <strain evidence="3">CtFSL3</strain>
    </source>
</reference>
<evidence type="ECO:0000259" key="1">
    <source>
        <dbReference type="Pfam" id="PF07463"/>
    </source>
</evidence>
<keyword evidence="3" id="KW-0540">Nuclease</keyword>
<proteinExistence type="predicted"/>
<sequence>MEEEIWKDIPGFEGRYQASNQGRVRSLSRKVTGKNPYMNKPFIRTVKGRILKPARYAKSGHVSVVLGHGENGSPIHQLVMLAFVGPKPNGKEVLHRNGDPTDNRLTNLHYGSRSENIIDVYYQGKKWRKLSVDDVINIRQELLRGVSCKELAQRYGVAIGTISNIKVGRTFVWLK</sequence>
<dbReference type="SUPFAM" id="SSF54060">
    <property type="entry name" value="His-Me finger endonucleases"/>
    <property type="match status" value="1"/>
</dbReference>